<evidence type="ECO:0000313" key="2">
    <source>
        <dbReference type="Proteomes" id="UP001558534"/>
    </source>
</evidence>
<organism evidence="1 2">
    <name type="scientific">Lysinibacillus xylanilyticus</name>
    <dbReference type="NCBI Taxonomy" id="582475"/>
    <lineage>
        <taxon>Bacteria</taxon>
        <taxon>Bacillati</taxon>
        <taxon>Bacillota</taxon>
        <taxon>Bacilli</taxon>
        <taxon>Bacillales</taxon>
        <taxon>Bacillaceae</taxon>
        <taxon>Lysinibacillus</taxon>
    </lineage>
</organism>
<dbReference type="RefSeq" id="WP_368636189.1">
    <property type="nucleotide sequence ID" value="NZ_JBFRHK010000004.1"/>
</dbReference>
<dbReference type="EMBL" id="JBFRHK010000004">
    <property type="protein sequence ID" value="MEX3745302.1"/>
    <property type="molecule type" value="Genomic_DNA"/>
</dbReference>
<comment type="caution">
    <text evidence="1">The sequence shown here is derived from an EMBL/GenBank/DDBJ whole genome shotgun (WGS) entry which is preliminary data.</text>
</comment>
<protein>
    <recommendedName>
        <fullName evidence="3">Group-specific protein</fullName>
    </recommendedName>
</protein>
<evidence type="ECO:0008006" key="3">
    <source>
        <dbReference type="Google" id="ProtNLM"/>
    </source>
</evidence>
<accession>A0ABV3VWL3</accession>
<sequence length="127" mass="14792">MYKELSSGVKISITRSISTSFESYLTSIDWKEERFSMEDFIASWQTYFQENAAWIEKIPADVLMSTEFHEEMAKKIDEVIAKILNEEPTAKQIETIEALQKELGTNYSYNCKAEAAYIEQLLKEKQK</sequence>
<gene>
    <name evidence="1" type="ORF">AB1300_09145</name>
</gene>
<name>A0ABV3VWL3_9BACI</name>
<dbReference type="Proteomes" id="UP001558534">
    <property type="component" value="Unassembled WGS sequence"/>
</dbReference>
<reference evidence="1 2" key="1">
    <citation type="submission" date="2024-07" db="EMBL/GenBank/DDBJ databases">
        <title>Characterization of a bacterium isolated from hydrolysated instant sea cucumber by whole-genome sequencing and metabolomics.</title>
        <authorList>
            <person name="Luo X."/>
            <person name="Zhang Z."/>
            <person name="Zheng Z."/>
            <person name="Zhang W."/>
            <person name="Ming T."/>
            <person name="Jiao L."/>
            <person name="Su X."/>
            <person name="Kong F."/>
            <person name="Xu J."/>
        </authorList>
    </citation>
    <scope>NUCLEOTIDE SEQUENCE [LARGE SCALE GENOMIC DNA]</scope>
    <source>
        <strain evidence="1 2">XL-2024</strain>
    </source>
</reference>
<evidence type="ECO:0000313" key="1">
    <source>
        <dbReference type="EMBL" id="MEX3745302.1"/>
    </source>
</evidence>
<proteinExistence type="predicted"/>
<keyword evidence="2" id="KW-1185">Reference proteome</keyword>